<dbReference type="PANTHER" id="PTHR42693:SF42">
    <property type="entry name" value="ARYLSULFATASE G"/>
    <property type="match status" value="1"/>
</dbReference>
<dbReference type="EMBL" id="CP014224">
    <property type="protein sequence ID" value="ANW95446.1"/>
    <property type="molecule type" value="Genomic_DNA"/>
</dbReference>
<evidence type="ECO:0000313" key="10">
    <source>
        <dbReference type="Proteomes" id="UP000092967"/>
    </source>
</evidence>
<dbReference type="InterPro" id="IPR000917">
    <property type="entry name" value="Sulfatase_N"/>
</dbReference>
<comment type="cofactor">
    <cofactor evidence="1">
        <name>Ca(2+)</name>
        <dbReference type="ChEBI" id="CHEBI:29108"/>
    </cofactor>
</comment>
<dbReference type="InterPro" id="IPR050738">
    <property type="entry name" value="Sulfatase"/>
</dbReference>
<comment type="similarity">
    <text evidence="2">Belongs to the sulfatase family.</text>
</comment>
<evidence type="ECO:0000256" key="7">
    <source>
        <dbReference type="SAM" id="SignalP"/>
    </source>
</evidence>
<feature type="domain" description="Sulfatase N-terminal" evidence="8">
    <location>
        <begin position="28"/>
        <end position="353"/>
    </location>
</feature>
<evidence type="ECO:0000256" key="2">
    <source>
        <dbReference type="ARBA" id="ARBA00008779"/>
    </source>
</evidence>
<dbReference type="GO" id="GO:0004065">
    <property type="term" value="F:arylsulfatase activity"/>
    <property type="evidence" value="ECO:0007669"/>
    <property type="project" value="TreeGrafter"/>
</dbReference>
<feature type="chain" id="PRO_5008532394" evidence="7">
    <location>
        <begin position="24"/>
        <end position="498"/>
    </location>
</feature>
<accession>A0A1B1Y3U8</accession>
<evidence type="ECO:0000256" key="5">
    <source>
        <dbReference type="ARBA" id="ARBA00022801"/>
    </source>
</evidence>
<name>A0A1B1Y3U8_9FLAO</name>
<feature type="signal peptide" evidence="7">
    <location>
        <begin position="1"/>
        <end position="23"/>
    </location>
</feature>
<keyword evidence="4 7" id="KW-0732">Signal</keyword>
<keyword evidence="6" id="KW-0106">Calcium</keyword>
<dbReference type="AlphaFoldDB" id="A0A1B1Y3U8"/>
<reference evidence="9 10" key="1">
    <citation type="submission" date="2016-02" db="EMBL/GenBank/DDBJ databases">
        <authorList>
            <person name="Wen L."/>
            <person name="He K."/>
            <person name="Yang H."/>
        </authorList>
    </citation>
    <scope>NUCLEOTIDE SEQUENCE [LARGE SCALE GENOMIC DNA]</scope>
    <source>
        <strain evidence="9 10">CZ1127</strain>
    </source>
</reference>
<evidence type="ECO:0000259" key="8">
    <source>
        <dbReference type="Pfam" id="PF00884"/>
    </source>
</evidence>
<keyword evidence="3" id="KW-0479">Metal-binding</keyword>
<dbReference type="CDD" id="cd16155">
    <property type="entry name" value="sulfatase_like"/>
    <property type="match status" value="1"/>
</dbReference>
<dbReference type="InterPro" id="IPR017850">
    <property type="entry name" value="Alkaline_phosphatase_core_sf"/>
</dbReference>
<keyword evidence="10" id="KW-1185">Reference proteome</keyword>
<dbReference type="SUPFAM" id="SSF53649">
    <property type="entry name" value="Alkaline phosphatase-like"/>
    <property type="match status" value="1"/>
</dbReference>
<evidence type="ECO:0000313" key="9">
    <source>
        <dbReference type="EMBL" id="ANW95446.1"/>
    </source>
</evidence>
<dbReference type="GO" id="GO:0046872">
    <property type="term" value="F:metal ion binding"/>
    <property type="evidence" value="ECO:0007669"/>
    <property type="project" value="UniProtKB-KW"/>
</dbReference>
<dbReference type="KEGG" id="wfu:AXE80_03755"/>
<dbReference type="Pfam" id="PF00884">
    <property type="entry name" value="Sulfatase"/>
    <property type="match status" value="1"/>
</dbReference>
<dbReference type="PANTHER" id="PTHR42693">
    <property type="entry name" value="ARYLSULFATASE FAMILY MEMBER"/>
    <property type="match status" value="1"/>
</dbReference>
<evidence type="ECO:0000256" key="4">
    <source>
        <dbReference type="ARBA" id="ARBA00022729"/>
    </source>
</evidence>
<organism evidence="9 10">
    <name type="scientific">Wenyingzhuangia fucanilytica</name>
    <dbReference type="NCBI Taxonomy" id="1790137"/>
    <lineage>
        <taxon>Bacteria</taxon>
        <taxon>Pseudomonadati</taxon>
        <taxon>Bacteroidota</taxon>
        <taxon>Flavobacteriia</taxon>
        <taxon>Flavobacteriales</taxon>
        <taxon>Flavobacteriaceae</taxon>
        <taxon>Wenyingzhuangia</taxon>
    </lineage>
</organism>
<proteinExistence type="inferred from homology"/>
<dbReference type="OrthoDB" id="9762324at2"/>
<dbReference type="RefSeq" id="WP_068824581.1">
    <property type="nucleotide sequence ID" value="NZ_CP014224.1"/>
</dbReference>
<dbReference type="Proteomes" id="UP000092967">
    <property type="component" value="Chromosome"/>
</dbReference>
<keyword evidence="5" id="KW-0378">Hydrolase</keyword>
<gene>
    <name evidence="9" type="ORF">AXE80_03755</name>
</gene>
<dbReference type="STRING" id="1790137.AXE80_03755"/>
<protein>
    <submittedName>
        <fullName evidence="9">Choline-sulfatase</fullName>
    </submittedName>
</protein>
<dbReference type="Gene3D" id="3.40.720.10">
    <property type="entry name" value="Alkaline Phosphatase, subunit A"/>
    <property type="match status" value="1"/>
</dbReference>
<evidence type="ECO:0000256" key="3">
    <source>
        <dbReference type="ARBA" id="ARBA00022723"/>
    </source>
</evidence>
<evidence type="ECO:0000256" key="1">
    <source>
        <dbReference type="ARBA" id="ARBA00001913"/>
    </source>
</evidence>
<evidence type="ECO:0000256" key="6">
    <source>
        <dbReference type="ARBA" id="ARBA00022837"/>
    </source>
</evidence>
<sequence>MSYKKILLSSVCLITAIFFKVTAQNNKPNVLFIFADDQRADALGCSGNTYINTPNIDKIAQNGVRFTNSYVMGGHHGAICAPSRAMLMSGKSLFHVYDKLDGVKTMPMHFAENGYETFGTGKWHNKAQSFEASFQKGENVFIGGMANHYSTPMRRLGENGKLSSPENKGYSTDLFAEAAINYIDNYAKSKQEKPFFCYVAFTAPHDPRSPREDYIGMYPDESMPLPGNYKALHPFKFDNLNIRDETLGPWPRTPQLIRASLADYYALITHLDKRVGDIINTLKKQHLFDNTIIVYAADNGLAIGSHGLLGKQDLYEHSTKVPFIISGPGIPKNKTKDALVYLFDVYPSLADLCNLPMPTKIDGENVAPIIKGEKEKVRESLYTTYRHTVRAVRTDEWKLIRYPERDYTQLFNLKEDPLEIHNLAELKEYNSKLEEMMGMIKKWHSYTDDPETLTPEKILPLGYDYTKLKQRPDDKQPKYILDKYFKGVDVKNIKKTKH</sequence>